<dbReference type="Pfam" id="PF01979">
    <property type="entry name" value="Amidohydro_1"/>
    <property type="match status" value="1"/>
</dbReference>
<dbReference type="Gene3D" id="2.30.40.10">
    <property type="entry name" value="Urease, subunit C, domain 1"/>
    <property type="match status" value="1"/>
</dbReference>
<dbReference type="RefSeq" id="WP_132923581.1">
    <property type="nucleotide sequence ID" value="NZ_SJOI01000001.1"/>
</dbReference>
<feature type="binding site" description="via carbamate group" evidence="1">
    <location>
        <position position="152"/>
    </location>
    <ligand>
        <name>Zn(2+)</name>
        <dbReference type="ChEBI" id="CHEBI:29105"/>
        <label>1</label>
    </ligand>
</feature>
<dbReference type="InterPro" id="IPR032466">
    <property type="entry name" value="Metal_Hydrolase"/>
</dbReference>
<dbReference type="GO" id="GO:0046872">
    <property type="term" value="F:metal ion binding"/>
    <property type="evidence" value="ECO:0007669"/>
    <property type="project" value="UniProtKB-KW"/>
</dbReference>
<name>A0A4R1NBV2_9GAMM</name>
<keyword evidence="1" id="KW-0479">Metal-binding</keyword>
<feature type="binding site" evidence="1">
    <location>
        <position position="209"/>
    </location>
    <ligand>
        <name>Zn(2+)</name>
        <dbReference type="ChEBI" id="CHEBI:29105"/>
        <label>2</label>
    </ligand>
</feature>
<feature type="binding site" evidence="1">
    <location>
        <position position="186"/>
    </location>
    <ligand>
        <name>Zn(2+)</name>
        <dbReference type="ChEBI" id="CHEBI:29105"/>
        <label>2</label>
    </ligand>
</feature>
<keyword evidence="1" id="KW-0862">Zinc</keyword>
<comment type="caution">
    <text evidence="5">The sequence shown here is derived from an EMBL/GenBank/DDBJ whole genome shotgun (WGS) entry which is preliminary data.</text>
</comment>
<dbReference type="NCBIfam" id="TIGR03583">
    <property type="entry name" value="EF_0837"/>
    <property type="match status" value="1"/>
</dbReference>
<organism evidence="5 6">
    <name type="scientific">Sodalis ligni</name>
    <dbReference type="NCBI Taxonomy" id="2697027"/>
    <lineage>
        <taxon>Bacteria</taxon>
        <taxon>Pseudomonadati</taxon>
        <taxon>Pseudomonadota</taxon>
        <taxon>Gammaproteobacteria</taxon>
        <taxon>Enterobacterales</taxon>
        <taxon>Bruguierivoracaceae</taxon>
        <taxon>Sodalis</taxon>
    </lineage>
</organism>
<evidence type="ECO:0000256" key="2">
    <source>
        <dbReference type="PIRSR" id="PIRSR039004-2"/>
    </source>
</evidence>
<dbReference type="PANTHER" id="PTHR42717">
    <property type="entry name" value="DIHYDROOROTASE-RELATED"/>
    <property type="match status" value="1"/>
</dbReference>
<evidence type="ECO:0000313" key="6">
    <source>
        <dbReference type="Proteomes" id="UP000294555"/>
    </source>
</evidence>
<dbReference type="InterPro" id="IPR020043">
    <property type="entry name" value="Deacetylase_Atu3266-like"/>
</dbReference>
<feature type="domain" description="Amidohydrolase-related" evidence="4">
    <location>
        <begin position="77"/>
        <end position="338"/>
    </location>
</feature>
<feature type="modified residue" description="N6-carboxylysine" evidence="2">
    <location>
        <position position="152"/>
    </location>
</feature>
<dbReference type="InterPro" id="IPR011059">
    <property type="entry name" value="Metal-dep_hydrolase_composite"/>
</dbReference>
<feature type="binding site" evidence="1">
    <location>
        <position position="60"/>
    </location>
    <ligand>
        <name>Zn(2+)</name>
        <dbReference type="ChEBI" id="CHEBI:29105"/>
        <label>1</label>
    </ligand>
</feature>
<keyword evidence="6" id="KW-1185">Reference proteome</keyword>
<evidence type="ECO:0000313" key="5">
    <source>
        <dbReference type="EMBL" id="TCL04822.1"/>
    </source>
</evidence>
<feature type="site" description="Transition state stabilizer" evidence="3">
    <location>
        <position position="154"/>
    </location>
</feature>
<feature type="binding site" description="via carbamate group" evidence="1">
    <location>
        <position position="152"/>
    </location>
    <ligand>
        <name>Zn(2+)</name>
        <dbReference type="ChEBI" id="CHEBI:29105"/>
        <label>2</label>
    </ligand>
</feature>
<proteinExistence type="predicted"/>
<evidence type="ECO:0000256" key="1">
    <source>
        <dbReference type="PIRSR" id="PIRSR039004-1"/>
    </source>
</evidence>
<dbReference type="InterPro" id="IPR006680">
    <property type="entry name" value="Amidohydro-rel"/>
</dbReference>
<dbReference type="PANTHER" id="PTHR42717:SF1">
    <property type="entry name" value="IMIDAZOLONEPROPIONASE AND RELATED AMIDOHYDROLASES"/>
    <property type="match status" value="1"/>
</dbReference>
<evidence type="ECO:0000256" key="3">
    <source>
        <dbReference type="PIRSR" id="PIRSR039004-3"/>
    </source>
</evidence>
<dbReference type="Gene3D" id="3.20.20.140">
    <property type="entry name" value="Metal-dependent hydrolases"/>
    <property type="match status" value="1"/>
</dbReference>
<dbReference type="GO" id="GO:0016810">
    <property type="term" value="F:hydrolase activity, acting on carbon-nitrogen (but not peptide) bonds"/>
    <property type="evidence" value="ECO:0007669"/>
    <property type="project" value="InterPro"/>
</dbReference>
<dbReference type="EMBL" id="SJOI01000001">
    <property type="protein sequence ID" value="TCL04822.1"/>
    <property type="molecule type" value="Genomic_DNA"/>
</dbReference>
<dbReference type="NCBIfam" id="NF006689">
    <property type="entry name" value="PRK09237.1"/>
    <property type="match status" value="1"/>
</dbReference>
<protein>
    <submittedName>
        <fullName evidence="5">Dihydroorotase</fullName>
    </submittedName>
</protein>
<dbReference type="OrthoDB" id="5687299at2"/>
<dbReference type="PIRSF" id="PIRSF039004">
    <property type="entry name" value="ADE_EF_0837"/>
    <property type="match status" value="1"/>
</dbReference>
<feature type="binding site" evidence="1">
    <location>
        <position position="58"/>
    </location>
    <ligand>
        <name>Zn(2+)</name>
        <dbReference type="ChEBI" id="CHEBI:29105"/>
        <label>1</label>
    </ligand>
</feature>
<gene>
    <name evidence="5" type="ORF">EZJ58_2965</name>
</gene>
<dbReference type="InterPro" id="IPR047601">
    <property type="entry name" value="EF_0837-like"/>
</dbReference>
<feature type="binding site" evidence="1">
    <location>
        <position position="269"/>
    </location>
    <ligand>
        <name>Zn(2+)</name>
        <dbReference type="ChEBI" id="CHEBI:29105"/>
        <label>1</label>
    </ligand>
</feature>
<sequence>MYDLIIRRAKNSDGSLMDIAVRNGRIAVVGEVDEHAAAAQTLDLQGAVFASAGWIDAHVHCYAKSPVYHDEPDLVGVAGGVTTVIDAGSTGADDVDDFYRLTRAAETQVYAFLNIARTGIVTQDELADMTRIDPVAVREALQNHPGFIIGLKARISSSVVGSNGIKPLARAKEMQRETPSLPLMVHIGNNPPSLDEIADLLTSGDIITHCFNGKPNRILSAKGELRSSIKRALGRGVRLDVGHGTASFSFAVAEQAIKQGILPYTISSDIYCRNRINGPVHSLAAVMSKFFTLGMSLEEVIQCVTAHAAEVLRLPSKGRLAVGADADLTLFDIRTEPQVLVDSEGLSVTGERHLAPLAAVVAGKVLLTDEGKSKNVFNL</sequence>
<dbReference type="AlphaFoldDB" id="A0A4R1NBV2"/>
<dbReference type="SUPFAM" id="SSF51338">
    <property type="entry name" value="Composite domain of metallo-dependent hydrolases"/>
    <property type="match status" value="1"/>
</dbReference>
<evidence type="ECO:0000259" key="4">
    <source>
        <dbReference type="Pfam" id="PF01979"/>
    </source>
</evidence>
<dbReference type="SUPFAM" id="SSF51556">
    <property type="entry name" value="Metallo-dependent hydrolases"/>
    <property type="match status" value="1"/>
</dbReference>
<dbReference type="GO" id="GO:0019213">
    <property type="term" value="F:deacetylase activity"/>
    <property type="evidence" value="ECO:0007669"/>
    <property type="project" value="InterPro"/>
</dbReference>
<dbReference type="Proteomes" id="UP000294555">
    <property type="component" value="Unassembled WGS sequence"/>
</dbReference>
<accession>A0A4R1NBV2</accession>
<reference evidence="5 6" key="1">
    <citation type="submission" date="2019-02" db="EMBL/GenBank/DDBJ databases">
        <title>Investigation of anaerobic lignin degradation for improved lignocellulosic biofuels.</title>
        <authorList>
            <person name="Deangelis K."/>
        </authorList>
    </citation>
    <scope>NUCLEOTIDE SEQUENCE [LARGE SCALE GENOMIC DNA]</scope>
    <source>
        <strain evidence="5 6">159R</strain>
    </source>
</reference>